<comment type="subcellular location">
    <subcellularLocation>
        <location evidence="1">Membrane</location>
        <topology evidence="1">Single-pass type I membrane protein</topology>
    </subcellularLocation>
</comment>
<dbReference type="EMBL" id="MU826864">
    <property type="protein sequence ID" value="KAJ7370506.1"/>
    <property type="molecule type" value="Genomic_DNA"/>
</dbReference>
<evidence type="ECO:0000256" key="5">
    <source>
        <dbReference type="SAM" id="MobiDB-lite"/>
    </source>
</evidence>
<proteinExistence type="predicted"/>
<evidence type="ECO:0000256" key="4">
    <source>
        <dbReference type="ARBA" id="ARBA00023136"/>
    </source>
</evidence>
<evidence type="ECO:0000313" key="8">
    <source>
        <dbReference type="EMBL" id="KAJ7370506.1"/>
    </source>
</evidence>
<gene>
    <name evidence="8" type="ORF">OS493_032072</name>
</gene>
<keyword evidence="4 6" id="KW-0472">Membrane</keyword>
<evidence type="ECO:0000256" key="3">
    <source>
        <dbReference type="ARBA" id="ARBA00022989"/>
    </source>
</evidence>
<evidence type="ECO:0000256" key="1">
    <source>
        <dbReference type="ARBA" id="ARBA00004479"/>
    </source>
</evidence>
<feature type="compositionally biased region" description="Basic and acidic residues" evidence="5">
    <location>
        <begin position="57"/>
        <end position="69"/>
    </location>
</feature>
<accession>A0A9W9YW83</accession>
<feature type="domain" description="Syndecan/Neurexin" evidence="7">
    <location>
        <begin position="90"/>
        <end position="134"/>
    </location>
</feature>
<dbReference type="GO" id="GO:0016020">
    <property type="term" value="C:membrane"/>
    <property type="evidence" value="ECO:0007669"/>
    <property type="project" value="UniProtKB-SubCell"/>
</dbReference>
<evidence type="ECO:0000256" key="6">
    <source>
        <dbReference type="SAM" id="Phobius"/>
    </source>
</evidence>
<evidence type="ECO:0000259" key="7">
    <source>
        <dbReference type="Pfam" id="PF01034"/>
    </source>
</evidence>
<feature type="region of interest" description="Disordered" evidence="5">
    <location>
        <begin position="45"/>
        <end position="75"/>
    </location>
</feature>
<evidence type="ECO:0000313" key="9">
    <source>
        <dbReference type="Proteomes" id="UP001163046"/>
    </source>
</evidence>
<organism evidence="8 9">
    <name type="scientific">Desmophyllum pertusum</name>
    <dbReference type="NCBI Taxonomy" id="174260"/>
    <lineage>
        <taxon>Eukaryota</taxon>
        <taxon>Metazoa</taxon>
        <taxon>Cnidaria</taxon>
        <taxon>Anthozoa</taxon>
        <taxon>Hexacorallia</taxon>
        <taxon>Scleractinia</taxon>
        <taxon>Caryophylliina</taxon>
        <taxon>Caryophylliidae</taxon>
        <taxon>Desmophyllum</taxon>
    </lineage>
</organism>
<dbReference type="OrthoDB" id="5981315at2759"/>
<dbReference type="Proteomes" id="UP001163046">
    <property type="component" value="Unassembled WGS sequence"/>
</dbReference>
<keyword evidence="2 6" id="KW-0812">Transmembrane</keyword>
<keyword evidence="3 6" id="KW-1133">Transmembrane helix</keyword>
<dbReference type="AlphaFoldDB" id="A0A9W9YW83"/>
<keyword evidence="9" id="KW-1185">Reference proteome</keyword>
<feature type="compositionally biased region" description="Polar residues" evidence="5">
    <location>
        <begin position="45"/>
        <end position="56"/>
    </location>
</feature>
<sequence>MSTTANTIDTIYSIHARPFMSSQLGSSGPSSSAVVSRSTIANPTGIATKQSTVETTTKAKDGGNVETQKDPPLNEAEGRKTLFGFVTIEILVALLAGAACAVILLIFLVHRLKKRNEGSYELQESLSLKTGGYNEEKEVFV</sequence>
<dbReference type="Pfam" id="PF01034">
    <property type="entry name" value="Syndecan"/>
    <property type="match status" value="1"/>
</dbReference>
<evidence type="ECO:0000256" key="2">
    <source>
        <dbReference type="ARBA" id="ARBA00022692"/>
    </source>
</evidence>
<reference evidence="8" key="1">
    <citation type="submission" date="2023-01" db="EMBL/GenBank/DDBJ databases">
        <title>Genome assembly of the deep-sea coral Lophelia pertusa.</title>
        <authorList>
            <person name="Herrera S."/>
            <person name="Cordes E."/>
        </authorList>
    </citation>
    <scope>NUCLEOTIDE SEQUENCE</scope>
    <source>
        <strain evidence="8">USNM1676648</strain>
        <tissue evidence="8">Polyp</tissue>
    </source>
</reference>
<name>A0A9W9YW83_9CNID</name>
<comment type="caution">
    <text evidence="8">The sequence shown here is derived from an EMBL/GenBank/DDBJ whole genome shotgun (WGS) entry which is preliminary data.</text>
</comment>
<dbReference type="InterPro" id="IPR027789">
    <property type="entry name" value="Syndecan/Neurexin_dom"/>
</dbReference>
<feature type="transmembrane region" description="Helical" evidence="6">
    <location>
        <begin position="82"/>
        <end position="109"/>
    </location>
</feature>
<protein>
    <recommendedName>
        <fullName evidence="7">Syndecan/Neurexin domain-containing protein</fullName>
    </recommendedName>
</protein>